<evidence type="ECO:0000256" key="5">
    <source>
        <dbReference type="PROSITE-ProRule" id="PRU00409"/>
    </source>
</evidence>
<reference evidence="9" key="1">
    <citation type="journal article" date="2019" name="Int. J. Syst. Evol. Microbiol.">
        <title>The Global Catalogue of Microorganisms (GCM) 10K type strain sequencing project: providing services to taxonomists for standard genome sequencing and annotation.</title>
        <authorList>
            <consortium name="The Broad Institute Genomics Platform"/>
            <consortium name="The Broad Institute Genome Sequencing Center for Infectious Disease"/>
            <person name="Wu L."/>
            <person name="Ma J."/>
        </authorList>
    </citation>
    <scope>NUCLEOTIDE SEQUENCE [LARGE SCALE GENOMIC DNA]</scope>
    <source>
        <strain evidence="9">JCM 11896</strain>
    </source>
</reference>
<comment type="catalytic activity">
    <reaction evidence="4">
        <text>2 D-alanine + ATP = D-alanyl-D-alanine + ADP + phosphate + H(+)</text>
        <dbReference type="Rhea" id="RHEA:11224"/>
        <dbReference type="ChEBI" id="CHEBI:15378"/>
        <dbReference type="ChEBI" id="CHEBI:30616"/>
        <dbReference type="ChEBI" id="CHEBI:43474"/>
        <dbReference type="ChEBI" id="CHEBI:57416"/>
        <dbReference type="ChEBI" id="CHEBI:57822"/>
        <dbReference type="ChEBI" id="CHEBI:456216"/>
        <dbReference type="EC" id="6.3.2.4"/>
    </reaction>
</comment>
<organism evidence="8 9">
    <name type="scientific">Pseudonocardia kongjuensis</name>
    <dbReference type="NCBI Taxonomy" id="102227"/>
    <lineage>
        <taxon>Bacteria</taxon>
        <taxon>Bacillati</taxon>
        <taxon>Actinomycetota</taxon>
        <taxon>Actinomycetes</taxon>
        <taxon>Pseudonocardiales</taxon>
        <taxon>Pseudonocardiaceae</taxon>
        <taxon>Pseudonocardia</taxon>
    </lineage>
</organism>
<evidence type="ECO:0000256" key="1">
    <source>
        <dbReference type="ARBA" id="ARBA00010871"/>
    </source>
</evidence>
<keyword evidence="3 4" id="KW-0961">Cell wall biogenesis/degradation</keyword>
<dbReference type="Gene3D" id="3.30.1490.20">
    <property type="entry name" value="ATP-grasp fold, A domain"/>
    <property type="match status" value="1"/>
</dbReference>
<dbReference type="Gene3D" id="3.40.50.20">
    <property type="match status" value="1"/>
</dbReference>
<dbReference type="PROSITE" id="PS50975">
    <property type="entry name" value="ATP_GRASP"/>
    <property type="match status" value="1"/>
</dbReference>
<comment type="pathway">
    <text evidence="4">Cell wall biogenesis; peptidoglycan biosynthesis.</text>
</comment>
<proteinExistence type="inferred from homology"/>
<dbReference type="SUPFAM" id="SSF52440">
    <property type="entry name" value="PreATP-grasp domain"/>
    <property type="match status" value="1"/>
</dbReference>
<dbReference type="PIRSF" id="PIRSF039102">
    <property type="entry name" value="Ddl/VanB"/>
    <property type="match status" value="1"/>
</dbReference>
<comment type="similarity">
    <text evidence="1 4">Belongs to the D-alanine--D-alanine ligase family.</text>
</comment>
<evidence type="ECO:0000256" key="6">
    <source>
        <dbReference type="SAM" id="MobiDB-lite"/>
    </source>
</evidence>
<dbReference type="Gene3D" id="3.30.470.20">
    <property type="entry name" value="ATP-grasp fold, B domain"/>
    <property type="match status" value="1"/>
</dbReference>
<evidence type="ECO:0000313" key="9">
    <source>
        <dbReference type="Proteomes" id="UP001501414"/>
    </source>
</evidence>
<evidence type="ECO:0000256" key="2">
    <source>
        <dbReference type="ARBA" id="ARBA00022598"/>
    </source>
</evidence>
<dbReference type="Proteomes" id="UP001501414">
    <property type="component" value="Unassembled WGS sequence"/>
</dbReference>
<dbReference type="EC" id="6.3.2.4" evidence="4"/>
<dbReference type="EMBL" id="BAAAJK010000018">
    <property type="protein sequence ID" value="GAA1392009.1"/>
    <property type="molecule type" value="Genomic_DNA"/>
</dbReference>
<dbReference type="SUPFAM" id="SSF56059">
    <property type="entry name" value="Glutathione synthetase ATP-binding domain-like"/>
    <property type="match status" value="1"/>
</dbReference>
<gene>
    <name evidence="4" type="primary">ddl</name>
    <name evidence="8" type="ORF">GCM10009613_35590</name>
</gene>
<accession>A0ABP4IJ09</accession>
<comment type="caution">
    <text evidence="8">The sequence shown here is derived from an EMBL/GenBank/DDBJ whole genome shotgun (WGS) entry which is preliminary data.</text>
</comment>
<sequence>MFHVKRPGPEGPGRSRLRGMEQNARVSDRTVAVLAGGLSHEREVSLRSGRRLAGALRANGVDVREWDVDGALLGRLNDERPDVVAVALHGGEGENGAVQQILELLHIPFVGTPSGACRRAWDKPSVKAELVRAGLTTPDWVALPHSTFRELGAQGVLSAIVERLGLPLVLKPDQGGSALGVQVVRDAAELPAAMVSSFAYADTVLAERFVSGTEVAVSVVHDGAEPRALPAVEVEVPSGFYDYTCRYTPGAASFHCPARLPDDVLATLAETALAAHRLLGMRDLSRTDAIVDDEGRVHVLEMNVSPGLTDTSLLPTAVTAAGSDLATVYQALVERAASRPG</sequence>
<dbReference type="InterPro" id="IPR013815">
    <property type="entry name" value="ATP_grasp_subdomain_1"/>
</dbReference>
<keyword evidence="5" id="KW-0547">Nucleotide-binding</keyword>
<dbReference type="InterPro" id="IPR011761">
    <property type="entry name" value="ATP-grasp"/>
</dbReference>
<dbReference type="GO" id="GO:0016874">
    <property type="term" value="F:ligase activity"/>
    <property type="evidence" value="ECO:0007669"/>
    <property type="project" value="UniProtKB-KW"/>
</dbReference>
<keyword evidence="4" id="KW-0963">Cytoplasm</keyword>
<keyword evidence="2 4" id="KW-0436">Ligase</keyword>
<dbReference type="NCBIfam" id="NF002378">
    <property type="entry name" value="PRK01372.1"/>
    <property type="match status" value="1"/>
</dbReference>
<keyword evidence="4" id="KW-0133">Cell shape</keyword>
<evidence type="ECO:0000313" key="8">
    <source>
        <dbReference type="EMBL" id="GAA1392009.1"/>
    </source>
</evidence>
<comment type="subcellular location">
    <subcellularLocation>
        <location evidence="4">Cytoplasm</location>
    </subcellularLocation>
</comment>
<evidence type="ECO:0000256" key="4">
    <source>
        <dbReference type="HAMAP-Rule" id="MF_00047"/>
    </source>
</evidence>
<feature type="domain" description="ATP-grasp" evidence="7">
    <location>
        <begin position="127"/>
        <end position="334"/>
    </location>
</feature>
<dbReference type="PANTHER" id="PTHR23132:SF23">
    <property type="entry name" value="D-ALANINE--D-ALANINE LIGASE B"/>
    <property type="match status" value="1"/>
</dbReference>
<evidence type="ECO:0000256" key="3">
    <source>
        <dbReference type="ARBA" id="ARBA00023316"/>
    </source>
</evidence>
<dbReference type="InterPro" id="IPR011095">
    <property type="entry name" value="Dala_Dala_lig_C"/>
</dbReference>
<feature type="region of interest" description="Disordered" evidence="6">
    <location>
        <begin position="1"/>
        <end position="22"/>
    </location>
</feature>
<dbReference type="InterPro" id="IPR005905">
    <property type="entry name" value="D_ala_D_ala"/>
</dbReference>
<keyword evidence="5" id="KW-0067">ATP-binding</keyword>
<dbReference type="Pfam" id="PF07478">
    <property type="entry name" value="Dala_Dala_lig_C"/>
    <property type="match status" value="1"/>
</dbReference>
<dbReference type="InterPro" id="IPR016185">
    <property type="entry name" value="PreATP-grasp_dom_sf"/>
</dbReference>
<dbReference type="PANTHER" id="PTHR23132">
    <property type="entry name" value="D-ALANINE--D-ALANINE LIGASE"/>
    <property type="match status" value="1"/>
</dbReference>
<name>A0ABP4IJ09_9PSEU</name>
<dbReference type="HAMAP" id="MF_00047">
    <property type="entry name" value="Dala_Dala_lig"/>
    <property type="match status" value="1"/>
</dbReference>
<comment type="function">
    <text evidence="4">Cell wall formation.</text>
</comment>
<evidence type="ECO:0000259" key="7">
    <source>
        <dbReference type="PROSITE" id="PS50975"/>
    </source>
</evidence>
<keyword evidence="9" id="KW-1185">Reference proteome</keyword>
<keyword evidence="4" id="KW-0573">Peptidoglycan synthesis</keyword>
<protein>
    <recommendedName>
        <fullName evidence="4">D-alanine--D-alanine ligase</fullName>
        <ecNumber evidence="4">6.3.2.4</ecNumber>
    </recommendedName>
    <alternativeName>
        <fullName evidence="4">D-Ala-D-Ala ligase</fullName>
    </alternativeName>
    <alternativeName>
        <fullName evidence="4">D-alanylalanine synthetase</fullName>
    </alternativeName>
</protein>